<proteinExistence type="predicted"/>
<feature type="domain" description="Aminomethyltransferase C-terminal" evidence="1">
    <location>
        <begin position="33"/>
        <end position="111"/>
    </location>
</feature>
<dbReference type="PANTHER" id="PTHR43757:SF2">
    <property type="entry name" value="AMINOMETHYLTRANSFERASE, MITOCHONDRIAL"/>
    <property type="match status" value="1"/>
</dbReference>
<accession>A0A645JL84</accession>
<reference evidence="2" key="1">
    <citation type="submission" date="2019-08" db="EMBL/GenBank/DDBJ databases">
        <authorList>
            <person name="Kucharzyk K."/>
            <person name="Murdoch R.W."/>
            <person name="Higgins S."/>
            <person name="Loffler F."/>
        </authorList>
    </citation>
    <scope>NUCLEOTIDE SEQUENCE</scope>
</reference>
<dbReference type="GO" id="GO:0032259">
    <property type="term" value="P:methylation"/>
    <property type="evidence" value="ECO:0007669"/>
    <property type="project" value="UniProtKB-KW"/>
</dbReference>
<dbReference type="Pfam" id="PF08669">
    <property type="entry name" value="GCV_T_C"/>
    <property type="match status" value="1"/>
</dbReference>
<dbReference type="PANTHER" id="PTHR43757">
    <property type="entry name" value="AMINOMETHYLTRANSFERASE"/>
    <property type="match status" value="1"/>
</dbReference>
<protein>
    <submittedName>
        <fullName evidence="2">Aminomethyltransferase</fullName>
        <ecNumber evidence="2">2.1.2.10</ecNumber>
    </submittedName>
</protein>
<dbReference type="EC" id="2.1.2.10" evidence="2"/>
<keyword evidence="2" id="KW-0808">Transferase</keyword>
<keyword evidence="2" id="KW-0489">Methyltransferase</keyword>
<dbReference type="GO" id="GO:0004047">
    <property type="term" value="F:aminomethyltransferase activity"/>
    <property type="evidence" value="ECO:0007669"/>
    <property type="project" value="UniProtKB-EC"/>
</dbReference>
<name>A0A645JL84_9ZZZZ</name>
<sequence length="118" mass="12825">MQKVRRSGGEREGGFPGAAIVLEQLQNPQSLRRKRVGLIALERIPVREPAVLENMDGQHIGQITSGLLSPTLNQPVALAYVQADYAKPGTEIFAIVRGKPVAMVVSATPFVPTNYYRG</sequence>
<dbReference type="AlphaFoldDB" id="A0A645JL84"/>
<dbReference type="GO" id="GO:0008168">
    <property type="term" value="F:methyltransferase activity"/>
    <property type="evidence" value="ECO:0007669"/>
    <property type="project" value="UniProtKB-KW"/>
</dbReference>
<organism evidence="2">
    <name type="scientific">bioreactor metagenome</name>
    <dbReference type="NCBI Taxonomy" id="1076179"/>
    <lineage>
        <taxon>unclassified sequences</taxon>
        <taxon>metagenomes</taxon>
        <taxon>ecological metagenomes</taxon>
    </lineage>
</organism>
<dbReference type="SUPFAM" id="SSF101790">
    <property type="entry name" value="Aminomethyltransferase beta-barrel domain"/>
    <property type="match status" value="1"/>
</dbReference>
<gene>
    <name evidence="2" type="primary">gcvT_34</name>
    <name evidence="2" type="ORF">SDC9_208121</name>
</gene>
<dbReference type="InterPro" id="IPR028896">
    <property type="entry name" value="GcvT/YgfZ/DmdA"/>
</dbReference>
<evidence type="ECO:0000313" key="2">
    <source>
        <dbReference type="EMBL" id="MPN60393.1"/>
    </source>
</evidence>
<dbReference type="InterPro" id="IPR013977">
    <property type="entry name" value="GcvT_C"/>
</dbReference>
<dbReference type="Gene3D" id="2.40.30.110">
    <property type="entry name" value="Aminomethyltransferase beta-barrel domains"/>
    <property type="match status" value="1"/>
</dbReference>
<evidence type="ECO:0000259" key="1">
    <source>
        <dbReference type="Pfam" id="PF08669"/>
    </source>
</evidence>
<comment type="caution">
    <text evidence="2">The sequence shown here is derived from an EMBL/GenBank/DDBJ whole genome shotgun (WGS) entry which is preliminary data.</text>
</comment>
<dbReference type="EMBL" id="VSSQ01135591">
    <property type="protein sequence ID" value="MPN60393.1"/>
    <property type="molecule type" value="Genomic_DNA"/>
</dbReference>
<dbReference type="InterPro" id="IPR029043">
    <property type="entry name" value="GcvT/YgfZ_C"/>
</dbReference>